<dbReference type="PROSITE" id="PS51318">
    <property type="entry name" value="TAT"/>
    <property type="match status" value="1"/>
</dbReference>
<dbReference type="eggNOG" id="COG0154">
    <property type="taxonomic scope" value="Bacteria"/>
</dbReference>
<dbReference type="EMBL" id="CP002480">
    <property type="protein sequence ID" value="ADW67284.1"/>
    <property type="molecule type" value="Genomic_DNA"/>
</dbReference>
<protein>
    <submittedName>
        <fullName evidence="3">Amidase</fullName>
    </submittedName>
</protein>
<dbReference type="InterPro" id="IPR023631">
    <property type="entry name" value="Amidase_dom"/>
</dbReference>
<proteinExistence type="inferred from homology"/>
<accession>E8WVA9</accession>
<dbReference type="InterPro" id="IPR036928">
    <property type="entry name" value="AS_sf"/>
</dbReference>
<dbReference type="PROSITE" id="PS00571">
    <property type="entry name" value="AMIDASES"/>
    <property type="match status" value="1"/>
</dbReference>
<evidence type="ECO:0000259" key="2">
    <source>
        <dbReference type="Pfam" id="PF01425"/>
    </source>
</evidence>
<dbReference type="PANTHER" id="PTHR11895:SF7">
    <property type="entry name" value="GLUTAMYL-TRNA(GLN) AMIDOTRANSFERASE SUBUNIT A, MITOCHONDRIAL"/>
    <property type="match status" value="1"/>
</dbReference>
<dbReference type="RefSeq" id="WP_013578612.1">
    <property type="nucleotide sequence ID" value="NC_015064.1"/>
</dbReference>
<dbReference type="InterPro" id="IPR000120">
    <property type="entry name" value="Amidase"/>
</dbReference>
<dbReference type="KEGG" id="acm:AciX9_0210"/>
<sequence>MLLDRRRFNSLSLAAAITGFGAGPLASEAAASVAQPPAPETSAEELCYMTIAQAGAALKAGKVTSVQLTRACLDRIDTYNGKLAAYITVLHQGALAQAQRMDDEMKAGKYRGPLHGIPIGLKDNIDTANIRTTAASAACESRIPTEDAPVATRLREAGAVLLGKTNMGEFAATLTSFYGIVRNPWDLTREPGGSSSGSGVSIASGLCFGALGTDTGGSVRHPAHFCGVVGFKPTYGLVPIRNIIPLTFSLDHCGPLTRTVEDNAIMLNAIAGYDPADISSRDHAKEDYVAALKQPVHGFKLGRPSAGFDVLDPEVEALVNTAIALLVTLTKGIQDVNMPDPVLATWTSLGAETYAWHKPQFEATKNLYQPANRAMLQALADKDGGSASSYVDLSWKLQALRRTIDSHFKEVDLVVLPTMVNPAHKLDFVRPPDYNWHDYTNSPEYNAYGIPAISVPCGFTRGGLPVGLTIAGPTFADGKVLALAHAYEQATQWHLKRPPISPTMEIPV</sequence>
<evidence type="ECO:0000313" key="3">
    <source>
        <dbReference type="EMBL" id="ADW67284.1"/>
    </source>
</evidence>
<evidence type="ECO:0000256" key="1">
    <source>
        <dbReference type="ARBA" id="ARBA00009199"/>
    </source>
</evidence>
<dbReference type="STRING" id="1198114.AciX9_0210"/>
<dbReference type="Pfam" id="PF01425">
    <property type="entry name" value="Amidase"/>
    <property type="match status" value="1"/>
</dbReference>
<dbReference type="PaxDb" id="1198114-AciX9_0210"/>
<dbReference type="OrthoDB" id="9811471at2"/>
<dbReference type="GO" id="GO:0003824">
    <property type="term" value="F:catalytic activity"/>
    <property type="evidence" value="ECO:0007669"/>
    <property type="project" value="InterPro"/>
</dbReference>
<dbReference type="Gene3D" id="3.90.1300.10">
    <property type="entry name" value="Amidase signature (AS) domain"/>
    <property type="match status" value="1"/>
</dbReference>
<dbReference type="PANTHER" id="PTHR11895">
    <property type="entry name" value="TRANSAMIDASE"/>
    <property type="match status" value="1"/>
</dbReference>
<name>E8WVA9_GRATM</name>
<reference evidence="4" key="1">
    <citation type="submission" date="2011-01" db="EMBL/GenBank/DDBJ databases">
        <title>Complete sequence of chromosome of Acidobacterium sp. MP5ACTX9.</title>
        <authorList>
            <consortium name="US DOE Joint Genome Institute"/>
            <person name="Lucas S."/>
            <person name="Copeland A."/>
            <person name="Lapidus A."/>
            <person name="Cheng J.-F."/>
            <person name="Goodwin L."/>
            <person name="Pitluck S."/>
            <person name="Teshima H."/>
            <person name="Detter J.C."/>
            <person name="Han C."/>
            <person name="Tapia R."/>
            <person name="Land M."/>
            <person name="Hauser L."/>
            <person name="Kyrpides N."/>
            <person name="Ivanova N."/>
            <person name="Ovchinnikova G."/>
            <person name="Pagani I."/>
            <person name="Rawat S.R."/>
            <person name="Mannisto M."/>
            <person name="Haggblom M.M."/>
            <person name="Woyke T."/>
        </authorList>
    </citation>
    <scope>NUCLEOTIDE SEQUENCE [LARGE SCALE GENOMIC DNA]</scope>
    <source>
        <strain evidence="4">MP5ACTX9</strain>
    </source>
</reference>
<evidence type="ECO:0000313" key="4">
    <source>
        <dbReference type="Proteomes" id="UP000000343"/>
    </source>
</evidence>
<dbReference type="AlphaFoldDB" id="E8WVA9"/>
<gene>
    <name evidence="3" type="ordered locus">AciX9_0210</name>
</gene>
<dbReference type="HOGENOM" id="CLU_009600_0_3_0"/>
<organism evidence="4">
    <name type="scientific">Granulicella tundricola (strain ATCC BAA-1859 / DSM 23138 / MP5ACTX9)</name>
    <dbReference type="NCBI Taxonomy" id="1198114"/>
    <lineage>
        <taxon>Bacteria</taxon>
        <taxon>Pseudomonadati</taxon>
        <taxon>Acidobacteriota</taxon>
        <taxon>Terriglobia</taxon>
        <taxon>Terriglobales</taxon>
        <taxon>Acidobacteriaceae</taxon>
        <taxon>Granulicella</taxon>
    </lineage>
</organism>
<dbReference type="SUPFAM" id="SSF75304">
    <property type="entry name" value="Amidase signature (AS) enzymes"/>
    <property type="match status" value="1"/>
</dbReference>
<dbReference type="InterPro" id="IPR006311">
    <property type="entry name" value="TAT_signal"/>
</dbReference>
<comment type="similarity">
    <text evidence="1">Belongs to the amidase family.</text>
</comment>
<dbReference type="Proteomes" id="UP000000343">
    <property type="component" value="Chromosome"/>
</dbReference>
<keyword evidence="4" id="KW-1185">Reference proteome</keyword>
<dbReference type="InterPro" id="IPR020556">
    <property type="entry name" value="Amidase_CS"/>
</dbReference>
<feature type="domain" description="Amidase" evidence="2">
    <location>
        <begin position="68"/>
        <end position="481"/>
    </location>
</feature>